<dbReference type="SFLD" id="SFLDG00002">
    <property type="entry name" value="C1.7:_P-type_atpase_like"/>
    <property type="match status" value="1"/>
</dbReference>
<sequence length="763" mass="79946">MSRFRFSADFVLLVISAATLTAGAVLFALGLATIARAVWFIGALPVLLALALSIGKALLERRAGVDILALLSIGLALTLRETAAAAVIALMVASGRALERYAQDRAKREMTALLSRAPREAVRWENGQWASVPLEQVRPGDRVMVRSGACVPVDGALSGAAQLDESTLTGESEIKQREAGEGICSGAVNAGAPFEMVASARSDDSTFAGIVRMVRAAQQERSPAARLADRYALFFVLVSLALAGASWLIAGDIGRALAVLVVASPCPLILAVPVAIVSGMSQCAKRGILIKGGGALERLAQASILFFDKTGTLTGGRARLVSIDCGPQTDSDTVLRYAASLAQASGHVISEALTIAARERNLSLSMPSDIAETAGAGLVGTVDGRRVAIGSFAYVCTHAAVAPWSERLLRNIGYEGGAAVFVAVDANMVGAVRMADQLRLETPRALRLLKREGIKRLVMLTGDRRDIAETVGALLGVTQVCAEQTPADKLRAIEAARADGIVLMVGDGVNDAPALAAADVGVAMGARGAGAASEAADAVLLVDRLDRLVDAIRIARHARRIAVQSVVVGMALTIAAMIVAAFGMLPPIAGALLQEVIDVVVIVNALRASRVRSLVAASELPQADVRRLKAEHEALAPVLTQIRTLADGLPQLSAARVAAALSDVNESLDRHLIPHERSDDADVYPRLASLLGGDDPLAAMSSAHREIFRTARLLRQLASNLPADGPDLVQLREAQRLLYGLEAIVRLHCAQEEELFHTMSAGG</sequence>
<reference evidence="13 14" key="1">
    <citation type="submission" date="2018-01" db="EMBL/GenBank/DDBJ databases">
        <title>Whole genome analyses suggest that Burkholderia sensu lato contains two further novel genera in the rhizoxinica-symbiotica group Mycetohabitans gen. nov., and Trinickia gen. nov.: implications for the evolution of diazotrophy and nodulation in the Burkholderiaceae.</title>
        <authorList>
            <person name="Estrada-de los Santos P."/>
            <person name="Palmer M."/>
            <person name="Chavez-Ramirez B."/>
            <person name="Beukes C."/>
            <person name="Steenkamp E.T."/>
            <person name="Hirsch A.M."/>
            <person name="Manyaka P."/>
            <person name="Maluk M."/>
            <person name="Lafos M."/>
            <person name="Crook M."/>
            <person name="Gross E."/>
            <person name="Simon M.F."/>
            <person name="Bueno dos Reis Junior F."/>
            <person name="Poole P.S."/>
            <person name="Venter S.N."/>
            <person name="James E.K."/>
        </authorList>
    </citation>
    <scope>NUCLEOTIDE SEQUENCE [LARGE SCALE GENOMIC DNA]</scope>
    <source>
        <strain evidence="13 14">GP25-8</strain>
    </source>
</reference>
<protein>
    <recommendedName>
        <fullName evidence="8">P-type Zn(2+) transporter</fullName>
        <ecNumber evidence="8">7.2.2.12</ecNumber>
    </recommendedName>
</protein>
<accession>A0A2N7WFG3</accession>
<dbReference type="PRINTS" id="PR00119">
    <property type="entry name" value="CATATPASE"/>
</dbReference>
<dbReference type="GO" id="GO:0005886">
    <property type="term" value="C:plasma membrane"/>
    <property type="evidence" value="ECO:0007669"/>
    <property type="project" value="UniProtKB-SubCell"/>
</dbReference>
<dbReference type="InterPro" id="IPR051014">
    <property type="entry name" value="Cation_Transport_ATPase_IB"/>
</dbReference>
<dbReference type="Pfam" id="PF00122">
    <property type="entry name" value="E1-E2_ATPase"/>
    <property type="match status" value="1"/>
</dbReference>
<dbReference type="InterPro" id="IPR008250">
    <property type="entry name" value="ATPase_P-typ_transduc_dom_A_sf"/>
</dbReference>
<dbReference type="Gene3D" id="2.70.150.10">
    <property type="entry name" value="Calcium-transporting ATPase, cytoplasmic transduction domain A"/>
    <property type="match status" value="1"/>
</dbReference>
<evidence type="ECO:0000259" key="11">
    <source>
        <dbReference type="Pfam" id="PF00122"/>
    </source>
</evidence>
<comment type="catalytic activity">
    <reaction evidence="9">
        <text>Zn(2+)(in) + ATP + H2O = Zn(2+)(out) + ADP + phosphate + H(+)</text>
        <dbReference type="Rhea" id="RHEA:20621"/>
        <dbReference type="ChEBI" id="CHEBI:15377"/>
        <dbReference type="ChEBI" id="CHEBI:15378"/>
        <dbReference type="ChEBI" id="CHEBI:29105"/>
        <dbReference type="ChEBI" id="CHEBI:30616"/>
        <dbReference type="ChEBI" id="CHEBI:43474"/>
        <dbReference type="ChEBI" id="CHEBI:456216"/>
        <dbReference type="EC" id="7.2.2.12"/>
    </reaction>
</comment>
<keyword evidence="10" id="KW-0547">Nucleotide-binding</keyword>
<evidence type="ECO:0000256" key="2">
    <source>
        <dbReference type="ARBA" id="ARBA00006024"/>
    </source>
</evidence>
<dbReference type="InterPro" id="IPR023299">
    <property type="entry name" value="ATPase_P-typ_cyto_dom_N"/>
</dbReference>
<evidence type="ECO:0000259" key="12">
    <source>
        <dbReference type="Pfam" id="PF01814"/>
    </source>
</evidence>
<comment type="similarity">
    <text evidence="2 10">Belongs to the cation transport ATPase (P-type) (TC 3.A.3) family. Type IB subfamily.</text>
</comment>
<dbReference type="PANTHER" id="PTHR48085:SF5">
    <property type="entry name" value="CADMIUM_ZINC-TRANSPORTING ATPASE HMA4-RELATED"/>
    <property type="match status" value="1"/>
</dbReference>
<organism evidence="13 14">
    <name type="scientific">Trinickia soli</name>
    <dbReference type="NCBI Taxonomy" id="380675"/>
    <lineage>
        <taxon>Bacteria</taxon>
        <taxon>Pseudomonadati</taxon>
        <taxon>Pseudomonadota</taxon>
        <taxon>Betaproteobacteria</taxon>
        <taxon>Burkholderiales</taxon>
        <taxon>Burkholderiaceae</taxon>
        <taxon>Trinickia</taxon>
    </lineage>
</organism>
<evidence type="ECO:0000313" key="14">
    <source>
        <dbReference type="Proteomes" id="UP000235347"/>
    </source>
</evidence>
<keyword evidence="7 10" id="KW-0472">Membrane</keyword>
<dbReference type="NCBIfam" id="TIGR01525">
    <property type="entry name" value="ATPase-IB_hvy"/>
    <property type="match status" value="1"/>
</dbReference>
<dbReference type="Gene3D" id="3.40.1110.10">
    <property type="entry name" value="Calcium-transporting ATPase, cytoplasmic domain N"/>
    <property type="match status" value="1"/>
</dbReference>
<gene>
    <name evidence="13" type="ORF">C0Z19_00050</name>
</gene>
<dbReference type="Gene3D" id="3.40.50.1000">
    <property type="entry name" value="HAD superfamily/HAD-like"/>
    <property type="match status" value="1"/>
</dbReference>
<dbReference type="EMBL" id="PNYB01000001">
    <property type="protein sequence ID" value="PMS28178.1"/>
    <property type="molecule type" value="Genomic_DNA"/>
</dbReference>
<evidence type="ECO:0000256" key="1">
    <source>
        <dbReference type="ARBA" id="ARBA00004370"/>
    </source>
</evidence>
<proteinExistence type="inferred from homology"/>
<dbReference type="GO" id="GO:0046872">
    <property type="term" value="F:metal ion binding"/>
    <property type="evidence" value="ECO:0007669"/>
    <property type="project" value="UniProtKB-KW"/>
</dbReference>
<feature type="transmembrane region" description="Helical" evidence="10">
    <location>
        <begin position="67"/>
        <end position="93"/>
    </location>
</feature>
<feature type="transmembrane region" description="Helical" evidence="10">
    <location>
        <begin position="6"/>
        <end position="30"/>
    </location>
</feature>
<dbReference type="RefSeq" id="WP_102607768.1">
    <property type="nucleotide sequence ID" value="NZ_CADIKD010000005.1"/>
</dbReference>
<evidence type="ECO:0000256" key="10">
    <source>
        <dbReference type="RuleBase" id="RU362081"/>
    </source>
</evidence>
<evidence type="ECO:0000256" key="6">
    <source>
        <dbReference type="ARBA" id="ARBA00022989"/>
    </source>
</evidence>
<dbReference type="PANTHER" id="PTHR48085">
    <property type="entry name" value="CADMIUM/ZINC-TRANSPORTING ATPASE HMA2-RELATED"/>
    <property type="match status" value="1"/>
</dbReference>
<dbReference type="PROSITE" id="PS00154">
    <property type="entry name" value="ATPASE_E1_E2"/>
    <property type="match status" value="1"/>
</dbReference>
<feature type="domain" description="Hemerythrin-like" evidence="12">
    <location>
        <begin position="625"/>
        <end position="759"/>
    </location>
</feature>
<keyword evidence="3 10" id="KW-0812">Transmembrane</keyword>
<dbReference type="AlphaFoldDB" id="A0A2N7WFG3"/>
<comment type="subcellular location">
    <subcellularLocation>
        <location evidence="10">Cell membrane</location>
    </subcellularLocation>
    <subcellularLocation>
        <location evidence="1">Membrane</location>
    </subcellularLocation>
</comment>
<dbReference type="Gene3D" id="1.20.120.520">
    <property type="entry name" value="nmb1532 protein domain like"/>
    <property type="match status" value="1"/>
</dbReference>
<feature type="domain" description="P-type ATPase A" evidence="11">
    <location>
        <begin position="117"/>
        <end position="214"/>
    </location>
</feature>
<dbReference type="InterPro" id="IPR059000">
    <property type="entry name" value="ATPase_P-type_domA"/>
</dbReference>
<dbReference type="InterPro" id="IPR027256">
    <property type="entry name" value="P-typ_ATPase_IB"/>
</dbReference>
<dbReference type="Proteomes" id="UP000235347">
    <property type="component" value="Unassembled WGS sequence"/>
</dbReference>
<evidence type="ECO:0000256" key="7">
    <source>
        <dbReference type="ARBA" id="ARBA00023136"/>
    </source>
</evidence>
<dbReference type="InterPro" id="IPR044492">
    <property type="entry name" value="P_typ_ATPase_HD_dom"/>
</dbReference>
<dbReference type="Pfam" id="PF00702">
    <property type="entry name" value="Hydrolase"/>
    <property type="match status" value="1"/>
</dbReference>
<evidence type="ECO:0000256" key="8">
    <source>
        <dbReference type="ARBA" id="ARBA00039097"/>
    </source>
</evidence>
<dbReference type="InterPro" id="IPR018303">
    <property type="entry name" value="ATPase_P-typ_P_site"/>
</dbReference>
<feature type="transmembrane region" description="Helical" evidence="10">
    <location>
        <begin position="561"/>
        <end position="582"/>
    </location>
</feature>
<feature type="transmembrane region" description="Helical" evidence="10">
    <location>
        <begin position="231"/>
        <end position="250"/>
    </location>
</feature>
<keyword evidence="5" id="KW-1278">Translocase</keyword>
<dbReference type="SUPFAM" id="SSF81653">
    <property type="entry name" value="Calcium ATPase, transduction domain A"/>
    <property type="match status" value="1"/>
</dbReference>
<dbReference type="GO" id="GO:0016887">
    <property type="term" value="F:ATP hydrolysis activity"/>
    <property type="evidence" value="ECO:0007669"/>
    <property type="project" value="InterPro"/>
</dbReference>
<dbReference type="InterPro" id="IPR023298">
    <property type="entry name" value="ATPase_P-typ_TM_dom_sf"/>
</dbReference>
<dbReference type="SFLD" id="SFLDF00027">
    <property type="entry name" value="p-type_atpase"/>
    <property type="match status" value="1"/>
</dbReference>
<dbReference type="InterPro" id="IPR001757">
    <property type="entry name" value="P_typ_ATPase"/>
</dbReference>
<dbReference type="NCBIfam" id="TIGR01494">
    <property type="entry name" value="ATPase_P-type"/>
    <property type="match status" value="2"/>
</dbReference>
<evidence type="ECO:0000256" key="5">
    <source>
        <dbReference type="ARBA" id="ARBA00022967"/>
    </source>
</evidence>
<name>A0A2N7WFG3_9BURK</name>
<dbReference type="InterPro" id="IPR023214">
    <property type="entry name" value="HAD_sf"/>
</dbReference>
<evidence type="ECO:0000256" key="4">
    <source>
        <dbReference type="ARBA" id="ARBA00022723"/>
    </source>
</evidence>
<dbReference type="GO" id="GO:0015086">
    <property type="term" value="F:cadmium ion transmembrane transporter activity"/>
    <property type="evidence" value="ECO:0007669"/>
    <property type="project" value="TreeGrafter"/>
</dbReference>
<keyword evidence="6 10" id="KW-1133">Transmembrane helix</keyword>
<feature type="transmembrane region" description="Helical" evidence="10">
    <location>
        <begin position="256"/>
        <end position="277"/>
    </location>
</feature>
<keyword evidence="4 10" id="KW-0479">Metal-binding</keyword>
<dbReference type="SFLD" id="SFLDS00003">
    <property type="entry name" value="Haloacid_Dehalogenase"/>
    <property type="match status" value="1"/>
</dbReference>
<dbReference type="SUPFAM" id="SSF56784">
    <property type="entry name" value="HAD-like"/>
    <property type="match status" value="1"/>
</dbReference>
<evidence type="ECO:0000256" key="3">
    <source>
        <dbReference type="ARBA" id="ARBA00022692"/>
    </source>
</evidence>
<comment type="caution">
    <text evidence="13">The sequence shown here is derived from an EMBL/GenBank/DDBJ whole genome shotgun (WGS) entry which is preliminary data.</text>
</comment>
<evidence type="ECO:0000313" key="13">
    <source>
        <dbReference type="EMBL" id="PMS28178.1"/>
    </source>
</evidence>
<dbReference type="EC" id="7.2.2.12" evidence="8"/>
<keyword evidence="14" id="KW-1185">Reference proteome</keyword>
<dbReference type="InterPro" id="IPR012312">
    <property type="entry name" value="Hemerythrin-like"/>
</dbReference>
<keyword evidence="10" id="KW-1003">Cell membrane</keyword>
<dbReference type="InterPro" id="IPR036412">
    <property type="entry name" value="HAD-like_sf"/>
</dbReference>
<dbReference type="GO" id="GO:0005524">
    <property type="term" value="F:ATP binding"/>
    <property type="evidence" value="ECO:0007669"/>
    <property type="project" value="UniProtKB-UniRule"/>
</dbReference>
<feature type="transmembrane region" description="Helical" evidence="10">
    <location>
        <begin position="37"/>
        <end position="55"/>
    </location>
</feature>
<dbReference type="GO" id="GO:0016463">
    <property type="term" value="F:P-type zinc transporter activity"/>
    <property type="evidence" value="ECO:0007669"/>
    <property type="project" value="UniProtKB-EC"/>
</dbReference>
<dbReference type="Pfam" id="PF01814">
    <property type="entry name" value="Hemerythrin"/>
    <property type="match status" value="1"/>
</dbReference>
<evidence type="ECO:0000256" key="9">
    <source>
        <dbReference type="ARBA" id="ARBA00047308"/>
    </source>
</evidence>
<dbReference type="SUPFAM" id="SSF81665">
    <property type="entry name" value="Calcium ATPase, transmembrane domain M"/>
    <property type="match status" value="1"/>
</dbReference>
<keyword evidence="10" id="KW-0067">ATP-binding</keyword>